<evidence type="ECO:0000256" key="2">
    <source>
        <dbReference type="ARBA" id="ARBA00022679"/>
    </source>
</evidence>
<dbReference type="PIRSF" id="PIRSF004553">
    <property type="entry name" value="CHP00095"/>
    <property type="match status" value="1"/>
</dbReference>
<dbReference type="InterPro" id="IPR004398">
    <property type="entry name" value="RNA_MeTrfase_RsmD"/>
</dbReference>
<dbReference type="Pfam" id="PF03602">
    <property type="entry name" value="Cons_hypoth95"/>
    <property type="match status" value="1"/>
</dbReference>
<dbReference type="AlphaFoldDB" id="A0A965GCD5"/>
<name>A0A965GCD5_9PROT</name>
<dbReference type="Gene3D" id="3.40.50.150">
    <property type="entry name" value="Vaccinia Virus protein VP39"/>
    <property type="match status" value="1"/>
</dbReference>
<dbReference type="GO" id="GO:0052913">
    <property type="term" value="F:16S rRNA (guanine(966)-N(2))-methyltransferase activity"/>
    <property type="evidence" value="ECO:0007669"/>
    <property type="project" value="UniProtKB-EC"/>
</dbReference>
<sequence>MRIIAGSAKGRVLVQPAGVTRPTSDRTREGIFSSLESEIGTCEGITFLDLFGGTGAVGLEALSRGAIEVVVVEKDEKAAAVCRANYELVGKSTSGKFSVIRKSVDSFLELESSKAPLRDVVYIDPPYEMTNAAIVKLLEKIISCGILARDAIVIVERSSRAEPFEWPPGVEAIKERKYGEGAVYFGLSAPNS</sequence>
<protein>
    <submittedName>
        <fullName evidence="3">16S rRNA (Guanine(966)-N(2))-methyltransferase RsmD</fullName>
        <ecNumber evidence="3">2.1.1.171</ecNumber>
    </submittedName>
</protein>
<dbReference type="CDD" id="cd02440">
    <property type="entry name" value="AdoMet_MTases"/>
    <property type="match status" value="1"/>
</dbReference>
<dbReference type="SUPFAM" id="SSF53335">
    <property type="entry name" value="S-adenosyl-L-methionine-dependent methyltransferases"/>
    <property type="match status" value="1"/>
</dbReference>
<keyword evidence="1 3" id="KW-0489">Methyltransferase</keyword>
<dbReference type="InterPro" id="IPR002052">
    <property type="entry name" value="DNA_methylase_N6_adenine_CS"/>
</dbReference>
<dbReference type="PROSITE" id="PS00092">
    <property type="entry name" value="N6_MTASE"/>
    <property type="match status" value="1"/>
</dbReference>
<dbReference type="GO" id="GO:0003676">
    <property type="term" value="F:nucleic acid binding"/>
    <property type="evidence" value="ECO:0007669"/>
    <property type="project" value="InterPro"/>
</dbReference>
<dbReference type="EC" id="2.1.1.171" evidence="3"/>
<dbReference type="Proteomes" id="UP000740727">
    <property type="component" value="Unassembled WGS sequence"/>
</dbReference>
<accession>A0A965GCD5</accession>
<evidence type="ECO:0000256" key="1">
    <source>
        <dbReference type="ARBA" id="ARBA00022603"/>
    </source>
</evidence>
<comment type="caution">
    <text evidence="3">The sequence shown here is derived from an EMBL/GenBank/DDBJ whole genome shotgun (WGS) entry which is preliminary data.</text>
</comment>
<evidence type="ECO:0000313" key="3">
    <source>
        <dbReference type="EMBL" id="NBR93688.1"/>
    </source>
</evidence>
<evidence type="ECO:0000313" key="4">
    <source>
        <dbReference type="Proteomes" id="UP000740727"/>
    </source>
</evidence>
<keyword evidence="2 3" id="KW-0808">Transferase</keyword>
<dbReference type="PANTHER" id="PTHR43542">
    <property type="entry name" value="METHYLTRANSFERASE"/>
    <property type="match status" value="1"/>
</dbReference>
<organism evidence="3 4">
    <name type="scientific">Candidatus Fonsibacter lacus</name>
    <dbReference type="NCBI Taxonomy" id="2576439"/>
    <lineage>
        <taxon>Bacteria</taxon>
        <taxon>Pseudomonadati</taxon>
        <taxon>Pseudomonadota</taxon>
        <taxon>Alphaproteobacteria</taxon>
        <taxon>Candidatus Pelagibacterales</taxon>
        <taxon>Candidatus Pelagibacterales incertae sedis</taxon>
        <taxon>Candidatus Fonsibacter</taxon>
    </lineage>
</organism>
<dbReference type="InterPro" id="IPR029063">
    <property type="entry name" value="SAM-dependent_MTases_sf"/>
</dbReference>
<dbReference type="PANTHER" id="PTHR43542:SF1">
    <property type="entry name" value="METHYLTRANSFERASE"/>
    <property type="match status" value="1"/>
</dbReference>
<proteinExistence type="predicted"/>
<reference evidence="3" key="1">
    <citation type="submission" date="2018-10" db="EMBL/GenBank/DDBJ databases">
        <title>Iterative Subtractive Binning of Freshwater Chronoseries Metagenomes Recovers Nearly Complete Genomes from over Four Hundred Novel Species.</title>
        <authorList>
            <person name="Rodriguez-R L.M."/>
            <person name="Tsementzi D."/>
            <person name="Luo C."/>
            <person name="Konstantinidis K.T."/>
        </authorList>
    </citation>
    <scope>NUCLEOTIDE SEQUENCE</scope>
    <source>
        <strain evidence="3">WB5_2A_028</strain>
    </source>
</reference>
<dbReference type="EMBL" id="RFXN01000018">
    <property type="protein sequence ID" value="NBR93688.1"/>
    <property type="molecule type" value="Genomic_DNA"/>
</dbReference>
<dbReference type="NCBIfam" id="TIGR00095">
    <property type="entry name" value="16S rRNA (guanine(966)-N(2))-methyltransferase RsmD"/>
    <property type="match status" value="1"/>
</dbReference>
<gene>
    <name evidence="3" type="primary">rsmD</name>
    <name evidence="3" type="ORF">EBT44_02400</name>
</gene>